<dbReference type="InterPro" id="IPR023210">
    <property type="entry name" value="NADP_OxRdtase_dom"/>
</dbReference>
<evidence type="ECO:0000256" key="3">
    <source>
        <dbReference type="ARBA" id="ARBA00038157"/>
    </source>
</evidence>
<evidence type="ECO:0000313" key="6">
    <source>
        <dbReference type="Proteomes" id="UP000298653"/>
    </source>
</evidence>
<dbReference type="OrthoDB" id="9773828at2"/>
<dbReference type="InterPro" id="IPR036812">
    <property type="entry name" value="NAD(P)_OxRdtase_dom_sf"/>
</dbReference>
<protein>
    <submittedName>
        <fullName evidence="5">Oxidoreductase, aldo/keto reductase family</fullName>
    </submittedName>
</protein>
<organism evidence="5 6">
    <name type="scientific">Anaerostipes rhamnosivorans</name>
    <dbReference type="NCBI Taxonomy" id="1229621"/>
    <lineage>
        <taxon>Bacteria</taxon>
        <taxon>Bacillati</taxon>
        <taxon>Bacillota</taxon>
        <taxon>Clostridia</taxon>
        <taxon>Lachnospirales</taxon>
        <taxon>Lachnospiraceae</taxon>
        <taxon>Anaerostipes</taxon>
    </lineage>
</organism>
<dbReference type="KEGG" id="arf:AR1Y2_1036"/>
<dbReference type="RefSeq" id="WP_137328022.1">
    <property type="nucleotide sequence ID" value="NZ_CP040058.1"/>
</dbReference>
<feature type="domain" description="NADP-dependent oxidoreductase" evidence="4">
    <location>
        <begin position="15"/>
        <end position="284"/>
    </location>
</feature>
<dbReference type="PANTHER" id="PTHR43364:SF1">
    <property type="entry name" value="OXIDOREDUCTASE YDHF"/>
    <property type="match status" value="1"/>
</dbReference>
<keyword evidence="2" id="KW-0560">Oxidoreductase</keyword>
<evidence type="ECO:0000256" key="2">
    <source>
        <dbReference type="ARBA" id="ARBA00023002"/>
    </source>
</evidence>
<dbReference type="Pfam" id="PF00248">
    <property type="entry name" value="Aldo_ket_red"/>
    <property type="match status" value="1"/>
</dbReference>
<evidence type="ECO:0000256" key="1">
    <source>
        <dbReference type="ARBA" id="ARBA00022857"/>
    </source>
</evidence>
<evidence type="ECO:0000259" key="4">
    <source>
        <dbReference type="Pfam" id="PF00248"/>
    </source>
</evidence>
<dbReference type="InterPro" id="IPR050523">
    <property type="entry name" value="AKR_Detox_Biosynth"/>
</dbReference>
<proteinExistence type="inferred from homology"/>
<sequence length="297" mass="34338">MEYVTMAEGLEFSRVVLGFWRLLDWNLSTDELIRYMEECLDLGITTMDHADIYGDYTVEEKFGEAIKKRPDLREKMQIISKCGIVYKSETARVKYYNYGTEYIIGQVEKSLKYMGTDHLDTLLLHRPSPFMDPEEISRAFEILLKEGKVRTFGVSNFLPDEFRLLKSYLTVPLITNQIELSPLRMENMENGVMNLCMEERIHPMLWSPLAGGRIFTGEGEEEVRLRKVLEIIREEIGAEDIDEVAFAWLFSHPAKPIPITGSGEIGLAERPVKALKYKLTPEQWFMVWTAVKGHKVP</sequence>
<dbReference type="EMBL" id="CP040058">
    <property type="protein sequence ID" value="QCP34490.1"/>
    <property type="molecule type" value="Genomic_DNA"/>
</dbReference>
<dbReference type="CDD" id="cd19092">
    <property type="entry name" value="AKR_BsYcsN_EcYdhF-like"/>
    <property type="match status" value="1"/>
</dbReference>
<keyword evidence="6" id="KW-1185">Reference proteome</keyword>
<dbReference type="GO" id="GO:0016491">
    <property type="term" value="F:oxidoreductase activity"/>
    <property type="evidence" value="ECO:0007669"/>
    <property type="project" value="UniProtKB-KW"/>
</dbReference>
<dbReference type="SUPFAM" id="SSF51430">
    <property type="entry name" value="NAD(P)-linked oxidoreductase"/>
    <property type="match status" value="1"/>
</dbReference>
<dbReference type="FunFam" id="3.20.20.100:FF:000008">
    <property type="entry name" value="Aldo/keto reductase family oxidoreductase"/>
    <property type="match status" value="1"/>
</dbReference>
<reference evidence="5 6" key="1">
    <citation type="submission" date="2019-05" db="EMBL/GenBank/DDBJ databases">
        <title>Complete genome sequencing of Anaerostipes rhamnosivorans.</title>
        <authorList>
            <person name="Bui T.P.N."/>
            <person name="de Vos W.M."/>
        </authorList>
    </citation>
    <scope>NUCLEOTIDE SEQUENCE [LARGE SCALE GENOMIC DNA]</scope>
    <source>
        <strain evidence="5 6">1y2</strain>
    </source>
</reference>
<dbReference type="AlphaFoldDB" id="A0A4V1EG14"/>
<accession>A0A4V1EG14</accession>
<evidence type="ECO:0000313" key="5">
    <source>
        <dbReference type="EMBL" id="QCP34490.1"/>
    </source>
</evidence>
<keyword evidence="1" id="KW-0521">NADP</keyword>
<dbReference type="GO" id="GO:0005829">
    <property type="term" value="C:cytosol"/>
    <property type="evidence" value="ECO:0007669"/>
    <property type="project" value="TreeGrafter"/>
</dbReference>
<dbReference type="Proteomes" id="UP000298653">
    <property type="component" value="Chromosome"/>
</dbReference>
<gene>
    <name evidence="5" type="ORF">AR1Y2_1036</name>
</gene>
<comment type="similarity">
    <text evidence="3">Belongs to the aldo/keto reductase family. Aldo/keto reductase 2 subfamily.</text>
</comment>
<dbReference type="PANTHER" id="PTHR43364">
    <property type="entry name" value="NADH-SPECIFIC METHYLGLYOXAL REDUCTASE-RELATED"/>
    <property type="match status" value="1"/>
</dbReference>
<name>A0A4V1EG14_9FIRM</name>
<dbReference type="Gene3D" id="3.20.20.100">
    <property type="entry name" value="NADP-dependent oxidoreductase domain"/>
    <property type="match status" value="1"/>
</dbReference>